<name>A0AC61R185_9FIRM</name>
<reference evidence="1" key="1">
    <citation type="submission" date="2019-04" db="EMBL/GenBank/DDBJ databases">
        <title>Microbes associate with the intestines of laboratory mice.</title>
        <authorList>
            <person name="Navarre W."/>
            <person name="Wong E."/>
            <person name="Huang K."/>
            <person name="Tropini C."/>
            <person name="Ng K."/>
            <person name="Yu B."/>
        </authorList>
    </citation>
    <scope>NUCLEOTIDE SEQUENCE</scope>
    <source>
        <strain evidence="1">NM72_1-8</strain>
    </source>
</reference>
<evidence type="ECO:0000313" key="2">
    <source>
        <dbReference type="Proteomes" id="UP000307720"/>
    </source>
</evidence>
<accession>A0AC61R185</accession>
<gene>
    <name evidence="1" type="ORF">E5357_04825</name>
</gene>
<evidence type="ECO:0000313" key="1">
    <source>
        <dbReference type="EMBL" id="TGX99609.1"/>
    </source>
</evidence>
<comment type="caution">
    <text evidence="1">The sequence shown here is derived from an EMBL/GenBank/DDBJ whole genome shotgun (WGS) entry which is preliminary data.</text>
</comment>
<dbReference type="Proteomes" id="UP000307720">
    <property type="component" value="Unassembled WGS sequence"/>
</dbReference>
<sequence length="258" mass="28777">MEERLEYNYRGLGVLTLCVLLFAVGIWRFGGGTAPVSSTFGGKAQPVCSVITDKKQVSLTFDTVGGNGDIQEILNILAKYQIKATFFITGEWVKRYPEDVKRILAGGHDLGNHTQNHENMKGLTEEECQKEMLELHAEVKALTGYDMFLFRSPYGNYDNRVLSCAKECGYYAVQGNVDSLDWKNYGTRSILETVLDNKELGNGSIILCRSGGKYTVQALEQLILGLQKKGFGLVPVSSLIYKENYYIDQEGRQGLIQS</sequence>
<keyword evidence="2" id="KW-1185">Reference proteome</keyword>
<dbReference type="EMBL" id="SRZB01000006">
    <property type="protein sequence ID" value="TGX99609.1"/>
    <property type="molecule type" value="Genomic_DNA"/>
</dbReference>
<organism evidence="1 2">
    <name type="scientific">Hominisplanchenecus murintestinalis</name>
    <dbReference type="NCBI Taxonomy" id="2941517"/>
    <lineage>
        <taxon>Bacteria</taxon>
        <taxon>Bacillati</taxon>
        <taxon>Bacillota</taxon>
        <taxon>Clostridia</taxon>
        <taxon>Lachnospirales</taxon>
        <taxon>Lachnospiraceae</taxon>
        <taxon>Hominisplanchenecus</taxon>
    </lineage>
</organism>
<protein>
    <submittedName>
        <fullName evidence="1">Polysaccharide deacetylase family protein</fullName>
    </submittedName>
</protein>
<proteinExistence type="predicted"/>